<evidence type="ECO:0000313" key="1">
    <source>
        <dbReference type="EMBL" id="KAF5340737.1"/>
    </source>
</evidence>
<dbReference type="InterPro" id="IPR012337">
    <property type="entry name" value="RNaseH-like_sf"/>
</dbReference>
<evidence type="ECO:0000313" key="2">
    <source>
        <dbReference type="Proteomes" id="UP000541558"/>
    </source>
</evidence>
<gene>
    <name evidence="1" type="ORF">D9611_007370</name>
</gene>
<protein>
    <submittedName>
        <fullName evidence="1">Uncharacterized protein</fullName>
    </submittedName>
</protein>
<reference evidence="1 2" key="1">
    <citation type="journal article" date="2020" name="ISME J.">
        <title>Uncovering the hidden diversity of litter-decomposition mechanisms in mushroom-forming fungi.</title>
        <authorList>
            <person name="Floudas D."/>
            <person name="Bentzer J."/>
            <person name="Ahren D."/>
            <person name="Johansson T."/>
            <person name="Persson P."/>
            <person name="Tunlid A."/>
        </authorList>
    </citation>
    <scope>NUCLEOTIDE SEQUENCE [LARGE SCALE GENOMIC DNA]</scope>
    <source>
        <strain evidence="1 2">CBS 175.51</strain>
    </source>
</reference>
<name>A0A8H5FL85_9AGAR</name>
<proteinExistence type="predicted"/>
<dbReference type="AlphaFoldDB" id="A0A8H5FL85"/>
<dbReference type="PANTHER" id="PTHR46481:SF6">
    <property type="entry name" value="ZINC FINGER BED DOMAIN-CONTAINING PROTEIN RICESLEEPER 2-LIKE"/>
    <property type="match status" value="1"/>
</dbReference>
<dbReference type="OrthoDB" id="2748837at2759"/>
<dbReference type="InterPro" id="IPR052035">
    <property type="entry name" value="ZnF_BED_domain_contain"/>
</dbReference>
<dbReference type="EMBL" id="JAACJK010000003">
    <property type="protein sequence ID" value="KAF5340737.1"/>
    <property type="molecule type" value="Genomic_DNA"/>
</dbReference>
<dbReference type="Proteomes" id="UP000541558">
    <property type="component" value="Unassembled WGS sequence"/>
</dbReference>
<comment type="caution">
    <text evidence="1">The sequence shown here is derived from an EMBL/GenBank/DDBJ whole genome shotgun (WGS) entry which is preliminary data.</text>
</comment>
<keyword evidence="2" id="KW-1185">Reference proteome</keyword>
<accession>A0A8H5FL85</accession>
<organism evidence="1 2">
    <name type="scientific">Ephemerocybe angulata</name>
    <dbReference type="NCBI Taxonomy" id="980116"/>
    <lineage>
        <taxon>Eukaryota</taxon>
        <taxon>Fungi</taxon>
        <taxon>Dikarya</taxon>
        <taxon>Basidiomycota</taxon>
        <taxon>Agaricomycotina</taxon>
        <taxon>Agaricomycetes</taxon>
        <taxon>Agaricomycetidae</taxon>
        <taxon>Agaricales</taxon>
        <taxon>Agaricineae</taxon>
        <taxon>Psathyrellaceae</taxon>
        <taxon>Ephemerocybe</taxon>
    </lineage>
</organism>
<dbReference type="PANTHER" id="PTHR46481">
    <property type="entry name" value="ZINC FINGER BED DOMAIN-CONTAINING PROTEIN 4"/>
    <property type="match status" value="1"/>
</dbReference>
<dbReference type="SUPFAM" id="SSF53098">
    <property type="entry name" value="Ribonuclease H-like"/>
    <property type="match status" value="1"/>
</dbReference>
<sequence>MHYPRWAQGCLSRKEHYACIGLRPAVTALDSSTSIGRLPRRLRRRFSNASAPPGKVRYTATFRSPPFASTSTASTPSVEVIRAQHDESTSNLNRHVQRCTPPVDPVQVKAMFKYAHVADLLRDWGIDKKLLGFTSNNASNNDTLVTELATLILTFRGSVHHVRCFAHVLNLVAGAIMSPFARKMTKEGEVDEELDDLMDDVGLGDENYEAPLGDEVAEEVRRSDALALEDIVGALV</sequence>